<dbReference type="HOGENOM" id="CLU_036391_0_0_9"/>
<reference evidence="1 2" key="1">
    <citation type="journal article" date="2013" name="Genome Announc.">
        <title>Draft Genome Sequence of the Hydrogen- and Ethanol-Producing Bacterium Clostridium intestinale Strain URNW.</title>
        <authorList>
            <person name="Lal S."/>
            <person name="Ramachandran U."/>
            <person name="Zhang X."/>
            <person name="Sparling R."/>
            <person name="Levin D.B."/>
        </authorList>
    </citation>
    <scope>NUCLEOTIDE SEQUENCE [LARGE SCALE GENOMIC DNA]</scope>
    <source>
        <strain evidence="1 2">URNW</strain>
    </source>
</reference>
<dbReference type="STRING" id="1294142.CINTURNW_2270"/>
<dbReference type="REBASE" id="72901">
    <property type="entry name" value="CinURNWORF2271P"/>
</dbReference>
<gene>
    <name evidence="1" type="ORF">CINTURNW_2270</name>
</gene>
<dbReference type="InterPro" id="IPR011335">
    <property type="entry name" value="Restrct_endonuc-II-like"/>
</dbReference>
<dbReference type="GO" id="GO:0009307">
    <property type="term" value="P:DNA restriction-modification system"/>
    <property type="evidence" value="ECO:0007669"/>
    <property type="project" value="InterPro"/>
</dbReference>
<dbReference type="Proteomes" id="UP000016721">
    <property type="component" value="Unassembled WGS sequence"/>
</dbReference>
<comment type="caution">
    <text evidence="1">The sequence shown here is derived from an EMBL/GenBank/DDBJ whole genome shotgun (WGS) entry which is preliminary data.</text>
</comment>
<dbReference type="EMBL" id="APJA01000012">
    <property type="protein sequence ID" value="ERK30903.1"/>
    <property type="molecule type" value="Genomic_DNA"/>
</dbReference>
<evidence type="ECO:0000313" key="2">
    <source>
        <dbReference type="Proteomes" id="UP000016721"/>
    </source>
</evidence>
<keyword evidence="2" id="KW-1185">Reference proteome</keyword>
<dbReference type="RefSeq" id="WP_021802266.1">
    <property type="nucleotide sequence ID" value="NZ_KI273145.1"/>
</dbReference>
<dbReference type="SUPFAM" id="SSF52980">
    <property type="entry name" value="Restriction endonuclease-like"/>
    <property type="match status" value="1"/>
</dbReference>
<dbReference type="GO" id="GO:0009036">
    <property type="term" value="F:type II site-specific deoxyribonuclease activity"/>
    <property type="evidence" value="ECO:0007669"/>
    <property type="project" value="InterPro"/>
</dbReference>
<dbReference type="Gene3D" id="3.40.91.30">
    <property type="match status" value="1"/>
</dbReference>
<accession>U2NP01</accession>
<protein>
    <submittedName>
        <fullName evidence="1">Uncharacterized protein</fullName>
    </submittedName>
</protein>
<proteinExistence type="predicted"/>
<evidence type="ECO:0000313" key="1">
    <source>
        <dbReference type="EMBL" id="ERK30903.1"/>
    </source>
</evidence>
<name>U2NP01_9CLOT</name>
<dbReference type="OrthoDB" id="2019359at2"/>
<organism evidence="1 2">
    <name type="scientific">Clostridium intestinale URNW</name>
    <dbReference type="NCBI Taxonomy" id="1294142"/>
    <lineage>
        <taxon>Bacteria</taxon>
        <taxon>Bacillati</taxon>
        <taxon>Bacillota</taxon>
        <taxon>Clostridia</taxon>
        <taxon>Eubacteriales</taxon>
        <taxon>Clostridiaceae</taxon>
        <taxon>Clostridium</taxon>
    </lineage>
</organism>
<dbReference type="eggNOG" id="ENOG502ZAR6">
    <property type="taxonomic scope" value="Bacteria"/>
</dbReference>
<dbReference type="AlphaFoldDB" id="U2NP01"/>
<sequence length="517" mass="59298">MLNYWWVTRPKRKLNSIPDVLATFAEMSLDQEWQGQRESHLSFEDALENAGLKRKGERRDQTGGGARTYKAWVTSLGLIFTQKSTGKIKLTLAGEAIMAGDSPVEVLKNQILKYQFPSSFSLSRGVNVSQRFRIRPFRFLLKLLNDADIEYLTEEEIAKIIVTKAENETDKCYRYIVDKILEFRQRGDEIHEEDFFDKYKSSKGSVNPEHPYSHLMDLANTIINWLEYTQLVKRDNGKVSILDDKRSEVQNILSVSSTFIDRPEDHEYFQRKYGLDPKHKKDTRNLTETKTITAKIIAEQKIKQAYIAESLKQPITKITTALIDKIVEQTGFGDKLVEETLLKLYPRGSIGAFMTEYFEMAFKGRDEAIDFEKATVELFQNVFGFESKHVGPIGLTPDVLILSDEDGYQAIIDNKAYSKYTISNDHHNRMVHNYIKNLERYSNSDVPLAFFSYVAGGFGKNINTQINDIVNVTGVSGSAMSVSNMIKLVELYESKNYTHKSIREIFSVNRQILLSDL</sequence>
<dbReference type="PATRIC" id="fig|1294142.3.peg.2343"/>